<dbReference type="RefSeq" id="WP_114404571.1">
    <property type="nucleotide sequence ID" value="NZ_QOWE01000002.1"/>
</dbReference>
<keyword evidence="2" id="KW-1185">Reference proteome</keyword>
<reference evidence="1 2" key="1">
    <citation type="submission" date="2018-07" db="EMBL/GenBank/DDBJ databases">
        <title>Genome analysis of Larkinella rosea.</title>
        <authorList>
            <person name="Zhou Z."/>
            <person name="Wang G."/>
        </authorList>
    </citation>
    <scope>NUCLEOTIDE SEQUENCE [LARGE SCALE GENOMIC DNA]</scope>
    <source>
        <strain evidence="2">zzj9</strain>
    </source>
</reference>
<evidence type="ECO:0000313" key="2">
    <source>
        <dbReference type="Proteomes" id="UP000253383"/>
    </source>
</evidence>
<comment type="caution">
    <text evidence="1">The sequence shown here is derived from an EMBL/GenBank/DDBJ whole genome shotgun (WGS) entry which is preliminary data.</text>
</comment>
<dbReference type="NCBIfam" id="TIGR03511">
    <property type="entry name" value="GldH_lipo"/>
    <property type="match status" value="1"/>
</dbReference>
<gene>
    <name evidence="1" type="primary">gldH</name>
    <name evidence="1" type="ORF">DUE52_03550</name>
</gene>
<dbReference type="Pfam" id="PF14109">
    <property type="entry name" value="GldH_lipo"/>
    <property type="match status" value="1"/>
</dbReference>
<keyword evidence="1" id="KW-0449">Lipoprotein</keyword>
<dbReference type="EMBL" id="QOWE01000002">
    <property type="protein sequence ID" value="RCR71330.1"/>
    <property type="molecule type" value="Genomic_DNA"/>
</dbReference>
<name>A0A368JUI1_9BACT</name>
<accession>A0A368JUI1</accession>
<dbReference type="PROSITE" id="PS51257">
    <property type="entry name" value="PROKAR_LIPOPROTEIN"/>
    <property type="match status" value="1"/>
</dbReference>
<dbReference type="InterPro" id="IPR020018">
    <property type="entry name" value="Motility-assoc_lipoprot_GldH"/>
</dbReference>
<dbReference type="AlphaFoldDB" id="A0A368JUI1"/>
<protein>
    <submittedName>
        <fullName evidence="1">Gliding motility lipoprotein GldH</fullName>
    </submittedName>
</protein>
<sequence>MKKLPIGLLAGLWLLLAGCDEKAVYKGIDDIEDGTWYIKNTPEFTFEIADTTVTYSVYYNIRNSVSYPYYNLYIRRYLLDGTGKMLESKQDELTLLDPKTGKPYGDGLGDLFDHRISMMKKYRFPRSGKYTIRLRQYMRQNPLPEIYSVGVTVEKDL</sequence>
<organism evidence="1 2">
    <name type="scientific">Larkinella punicea</name>
    <dbReference type="NCBI Taxonomy" id="2315727"/>
    <lineage>
        <taxon>Bacteria</taxon>
        <taxon>Pseudomonadati</taxon>
        <taxon>Bacteroidota</taxon>
        <taxon>Cytophagia</taxon>
        <taxon>Cytophagales</taxon>
        <taxon>Spirosomataceae</taxon>
        <taxon>Larkinella</taxon>
    </lineage>
</organism>
<proteinExistence type="predicted"/>
<evidence type="ECO:0000313" key="1">
    <source>
        <dbReference type="EMBL" id="RCR71330.1"/>
    </source>
</evidence>
<dbReference type="Proteomes" id="UP000253383">
    <property type="component" value="Unassembled WGS sequence"/>
</dbReference>
<dbReference type="OrthoDB" id="982482at2"/>